<evidence type="ECO:0000313" key="2">
    <source>
        <dbReference type="EMBL" id="MED6194055.1"/>
    </source>
</evidence>
<evidence type="ECO:0000313" key="3">
    <source>
        <dbReference type="Proteomes" id="UP001341840"/>
    </source>
</evidence>
<name>A0ABU6X7G2_9FABA</name>
<keyword evidence="3" id="KW-1185">Reference proteome</keyword>
<evidence type="ECO:0000256" key="1">
    <source>
        <dbReference type="SAM" id="MobiDB-lite"/>
    </source>
</evidence>
<dbReference type="Proteomes" id="UP001341840">
    <property type="component" value="Unassembled WGS sequence"/>
</dbReference>
<accession>A0ABU6X7G2</accession>
<proteinExistence type="predicted"/>
<comment type="caution">
    <text evidence="2">The sequence shown here is derived from an EMBL/GenBank/DDBJ whole genome shotgun (WGS) entry which is preliminary data.</text>
</comment>
<gene>
    <name evidence="2" type="ORF">PIB30_024973</name>
</gene>
<protein>
    <submittedName>
        <fullName evidence="2">Uncharacterized protein</fullName>
    </submittedName>
</protein>
<sequence length="143" mass="17041">MFVKVRSPENEFPFYVEECLLERFPLSWYWEPVQILGMIEENALMIEFLDQYLCSSEPLSLNRLVKLEKENEFASEYLGDGSEPAFEEEQNNSVKRRRQEEEVLEKGQVINLTGNRCYRKEVSLDEVKKFTENQKKLHDYMGE</sequence>
<reference evidence="2 3" key="1">
    <citation type="journal article" date="2023" name="Plants (Basel)">
        <title>Bridging the Gap: Combining Genomics and Transcriptomics Approaches to Understand Stylosanthes scabra, an Orphan Legume from the Brazilian Caatinga.</title>
        <authorList>
            <person name="Ferreira-Neto J.R.C."/>
            <person name="da Silva M.D."/>
            <person name="Binneck E."/>
            <person name="de Melo N.F."/>
            <person name="da Silva R.H."/>
            <person name="de Melo A.L.T.M."/>
            <person name="Pandolfi V."/>
            <person name="Bustamante F.O."/>
            <person name="Brasileiro-Vidal A.C."/>
            <person name="Benko-Iseppon A.M."/>
        </authorList>
    </citation>
    <scope>NUCLEOTIDE SEQUENCE [LARGE SCALE GENOMIC DNA]</scope>
    <source>
        <tissue evidence="2">Leaves</tissue>
    </source>
</reference>
<organism evidence="2 3">
    <name type="scientific">Stylosanthes scabra</name>
    <dbReference type="NCBI Taxonomy" id="79078"/>
    <lineage>
        <taxon>Eukaryota</taxon>
        <taxon>Viridiplantae</taxon>
        <taxon>Streptophyta</taxon>
        <taxon>Embryophyta</taxon>
        <taxon>Tracheophyta</taxon>
        <taxon>Spermatophyta</taxon>
        <taxon>Magnoliopsida</taxon>
        <taxon>eudicotyledons</taxon>
        <taxon>Gunneridae</taxon>
        <taxon>Pentapetalae</taxon>
        <taxon>rosids</taxon>
        <taxon>fabids</taxon>
        <taxon>Fabales</taxon>
        <taxon>Fabaceae</taxon>
        <taxon>Papilionoideae</taxon>
        <taxon>50 kb inversion clade</taxon>
        <taxon>dalbergioids sensu lato</taxon>
        <taxon>Dalbergieae</taxon>
        <taxon>Pterocarpus clade</taxon>
        <taxon>Stylosanthes</taxon>
    </lineage>
</organism>
<dbReference type="EMBL" id="JASCZI010211539">
    <property type="protein sequence ID" value="MED6194055.1"/>
    <property type="molecule type" value="Genomic_DNA"/>
</dbReference>
<feature type="region of interest" description="Disordered" evidence="1">
    <location>
        <begin position="78"/>
        <end position="99"/>
    </location>
</feature>